<feature type="region of interest" description="Disordered" evidence="1">
    <location>
        <begin position="17"/>
        <end position="72"/>
    </location>
</feature>
<feature type="compositionally biased region" description="Polar residues" evidence="1">
    <location>
        <begin position="53"/>
        <end position="62"/>
    </location>
</feature>
<evidence type="ECO:0000256" key="1">
    <source>
        <dbReference type="SAM" id="MobiDB-lite"/>
    </source>
</evidence>
<organism evidence="3 4">
    <name type="scientific">Nocardia vulneris</name>
    <dbReference type="NCBI Taxonomy" id="1141657"/>
    <lineage>
        <taxon>Bacteria</taxon>
        <taxon>Bacillati</taxon>
        <taxon>Actinomycetota</taxon>
        <taxon>Actinomycetes</taxon>
        <taxon>Mycobacteriales</taxon>
        <taxon>Nocardiaceae</taxon>
        <taxon>Nocardia</taxon>
    </lineage>
</organism>
<feature type="compositionally biased region" description="Gly residues" evidence="1">
    <location>
        <begin position="35"/>
        <end position="46"/>
    </location>
</feature>
<accession>A0ABR4Z7A6</accession>
<sequence length="152" mass="14899">MAAATVLATALTVAASAGASAGPGTGSSGSSDTGSGSGSAGSGSGPGTPQPPTQRCNQSTKSGGAGVTDTMHELGRGGPLSFVLTYETYDVPDKIDVFYQGALVRTTGYVGDHLNQGTGSLTVGLPAGTATAVMVRVTGPNGTKWDYTVRCP</sequence>
<feature type="chain" id="PRO_5047050213" description="Secreted protein" evidence="2">
    <location>
        <begin position="22"/>
        <end position="152"/>
    </location>
</feature>
<comment type="caution">
    <text evidence="3">The sequence shown here is derived from an EMBL/GenBank/DDBJ whole genome shotgun (WGS) entry which is preliminary data.</text>
</comment>
<protein>
    <recommendedName>
        <fullName evidence="5">Secreted protein</fullName>
    </recommendedName>
</protein>
<evidence type="ECO:0000313" key="4">
    <source>
        <dbReference type="Proteomes" id="UP000031364"/>
    </source>
</evidence>
<gene>
    <name evidence="3" type="ORF">FG87_34300</name>
</gene>
<feature type="signal peptide" evidence="2">
    <location>
        <begin position="1"/>
        <end position="21"/>
    </location>
</feature>
<evidence type="ECO:0000256" key="2">
    <source>
        <dbReference type="SAM" id="SignalP"/>
    </source>
</evidence>
<keyword evidence="2" id="KW-0732">Signal</keyword>
<evidence type="ECO:0008006" key="5">
    <source>
        <dbReference type="Google" id="ProtNLM"/>
    </source>
</evidence>
<dbReference type="EMBL" id="JNFP01000056">
    <property type="protein sequence ID" value="KIA60932.1"/>
    <property type="molecule type" value="Genomic_DNA"/>
</dbReference>
<name>A0ABR4Z7A6_9NOCA</name>
<evidence type="ECO:0000313" key="3">
    <source>
        <dbReference type="EMBL" id="KIA60932.1"/>
    </source>
</evidence>
<keyword evidence="4" id="KW-1185">Reference proteome</keyword>
<reference evidence="3 4" key="1">
    <citation type="journal article" date="2014" name="Int. J. Syst. Evol. Microbiol.">
        <title>Nocardia vulneris sp. nov., isolated from wounds of human patients in North America.</title>
        <authorList>
            <person name="Lasker B.A."/>
            <person name="Bell M."/>
            <person name="Klenk H.P."/>
            <person name="Sproer C."/>
            <person name="Schumann C."/>
            <person name="Schumann P."/>
            <person name="Brown J.M."/>
        </authorList>
    </citation>
    <scope>NUCLEOTIDE SEQUENCE [LARGE SCALE GENOMIC DNA]</scope>
    <source>
        <strain evidence="3 4">W9851</strain>
    </source>
</reference>
<dbReference type="Proteomes" id="UP000031364">
    <property type="component" value="Unassembled WGS sequence"/>
</dbReference>
<proteinExistence type="predicted"/>
<dbReference type="RefSeq" id="WP_156161873.1">
    <property type="nucleotide sequence ID" value="NZ_BDCI01000002.1"/>
</dbReference>